<protein>
    <recommendedName>
        <fullName evidence="1">Non-structural maintenance of chromosomes element 1 homolog</fullName>
        <ecNumber evidence="1">2.3.2.27</ecNumber>
    </recommendedName>
</protein>
<keyword evidence="1" id="KW-0862">Zinc</keyword>
<evidence type="ECO:0000256" key="1">
    <source>
        <dbReference type="RuleBase" id="RU368018"/>
    </source>
</evidence>
<dbReference type="GO" id="GO:0030915">
    <property type="term" value="C:Smc5-Smc6 complex"/>
    <property type="evidence" value="ECO:0007669"/>
    <property type="project" value="UniProtKB-UniRule"/>
</dbReference>
<dbReference type="EMBL" id="FN649760">
    <property type="protein sequence ID" value="CBN77844.1"/>
    <property type="molecule type" value="Genomic_DNA"/>
</dbReference>
<dbReference type="InParanoid" id="D8LSK7"/>
<dbReference type="eggNOG" id="ENOG502T06J">
    <property type="taxonomic scope" value="Eukaryota"/>
</dbReference>
<dbReference type="Gene3D" id="1.10.10.10">
    <property type="entry name" value="Winged helix-like DNA-binding domain superfamily/Winged helix DNA-binding domain"/>
    <property type="match status" value="1"/>
</dbReference>
<keyword evidence="1" id="KW-0479">Metal-binding</keyword>
<keyword evidence="3" id="KW-1185">Reference proteome</keyword>
<accession>D8LSK7</accession>
<gene>
    <name evidence="2" type="ORF">Esi_0074_0061</name>
</gene>
<dbReference type="PANTHER" id="PTHR20973">
    <property type="entry name" value="NON-SMC ELEMENT 1-RELATED"/>
    <property type="match status" value="1"/>
</dbReference>
<dbReference type="GO" id="GO:0008270">
    <property type="term" value="F:zinc ion binding"/>
    <property type="evidence" value="ECO:0007669"/>
    <property type="project" value="UniProtKB-KW"/>
</dbReference>
<keyword evidence="1" id="KW-0227">DNA damage</keyword>
<keyword evidence="1" id="KW-0539">Nucleus</keyword>
<dbReference type="Pfam" id="PF07574">
    <property type="entry name" value="SMC_Nse1"/>
    <property type="match status" value="1"/>
</dbReference>
<dbReference type="InterPro" id="IPR036388">
    <property type="entry name" value="WH-like_DNA-bd_sf"/>
</dbReference>
<keyword evidence="1" id="KW-0863">Zinc-finger</keyword>
<dbReference type="GO" id="GO:0005634">
    <property type="term" value="C:nucleus"/>
    <property type="evidence" value="ECO:0007669"/>
    <property type="project" value="UniProtKB-SubCell"/>
</dbReference>
<dbReference type="Proteomes" id="UP000002630">
    <property type="component" value="Unassembled WGS sequence"/>
</dbReference>
<dbReference type="Gene3D" id="3.90.1150.220">
    <property type="match status" value="1"/>
</dbReference>
<comment type="similarity">
    <text evidence="1">Belongs to the NSE1 family.</text>
</comment>
<dbReference type="EC" id="2.3.2.27" evidence="1"/>
<evidence type="ECO:0000313" key="2">
    <source>
        <dbReference type="EMBL" id="CBN77844.1"/>
    </source>
</evidence>
<keyword evidence="1" id="KW-0234">DNA repair</keyword>
<dbReference type="InterPro" id="IPR011513">
    <property type="entry name" value="Nse1"/>
</dbReference>
<evidence type="ECO:0000313" key="3">
    <source>
        <dbReference type="Proteomes" id="UP000002630"/>
    </source>
</evidence>
<keyword evidence="1" id="KW-0833">Ubl conjugation pathway</keyword>
<dbReference type="AlphaFoldDB" id="D8LSK7"/>
<sequence length="191" mass="21901">MASLREPLQAFAQILMARKVMSQDEAQKALDVSYQRFGELAFTLDEAISKVDKMLSSMDMGVRSMKASGPNGLIYHCFINKTADEIAKLHGSKLEDWQVKAFRGMIEKFAKSEEQQLELLDLQGLTEHIKTKEAESTKREMIKSFADQLVDDFWLTRPGNDVFYRLGVRTYVELPELLKTFDLEVPQVIHH</sequence>
<dbReference type="PANTHER" id="PTHR20973:SF0">
    <property type="entry name" value="NON-STRUCTURAL MAINTENANCE OF CHROMOSOMES ELEMENT 1 HOMOLOG"/>
    <property type="match status" value="1"/>
</dbReference>
<dbReference type="GO" id="GO:0000724">
    <property type="term" value="P:double-strand break repair via homologous recombination"/>
    <property type="evidence" value="ECO:0007669"/>
    <property type="project" value="TreeGrafter"/>
</dbReference>
<comment type="subcellular location">
    <subcellularLocation>
        <location evidence="1">Nucleus</location>
    </subcellularLocation>
</comment>
<name>D8LSK7_ECTSI</name>
<organism evidence="2 3">
    <name type="scientific">Ectocarpus siliculosus</name>
    <name type="common">Brown alga</name>
    <name type="synonym">Conferva siliculosa</name>
    <dbReference type="NCBI Taxonomy" id="2880"/>
    <lineage>
        <taxon>Eukaryota</taxon>
        <taxon>Sar</taxon>
        <taxon>Stramenopiles</taxon>
        <taxon>Ochrophyta</taxon>
        <taxon>PX clade</taxon>
        <taxon>Phaeophyceae</taxon>
        <taxon>Ectocarpales</taxon>
        <taxon>Ectocarpaceae</taxon>
        <taxon>Ectocarpus</taxon>
    </lineage>
</organism>
<keyword evidence="1" id="KW-0233">DNA recombination</keyword>
<keyword evidence="1" id="KW-0808">Transferase</keyword>
<comment type="catalytic activity">
    <reaction evidence="1">
        <text>S-ubiquitinyl-[E2 ubiquitin-conjugating enzyme]-L-cysteine + [acceptor protein]-L-lysine = [E2 ubiquitin-conjugating enzyme]-L-cysteine + N(6)-ubiquitinyl-[acceptor protein]-L-lysine.</text>
        <dbReference type="EC" id="2.3.2.27"/>
    </reaction>
</comment>
<reference evidence="2 3" key="1">
    <citation type="journal article" date="2010" name="Nature">
        <title>The Ectocarpus genome and the independent evolution of multicellularity in brown algae.</title>
        <authorList>
            <person name="Cock J.M."/>
            <person name="Sterck L."/>
            <person name="Rouze P."/>
            <person name="Scornet D."/>
            <person name="Allen A.E."/>
            <person name="Amoutzias G."/>
            <person name="Anthouard V."/>
            <person name="Artiguenave F."/>
            <person name="Aury J.M."/>
            <person name="Badger J.H."/>
            <person name="Beszteri B."/>
            <person name="Billiau K."/>
            <person name="Bonnet E."/>
            <person name="Bothwell J.H."/>
            <person name="Bowler C."/>
            <person name="Boyen C."/>
            <person name="Brownlee C."/>
            <person name="Carrano C.J."/>
            <person name="Charrier B."/>
            <person name="Cho G.Y."/>
            <person name="Coelho S.M."/>
            <person name="Collen J."/>
            <person name="Corre E."/>
            <person name="Da Silva C."/>
            <person name="Delage L."/>
            <person name="Delaroque N."/>
            <person name="Dittami S.M."/>
            <person name="Doulbeau S."/>
            <person name="Elias M."/>
            <person name="Farnham G."/>
            <person name="Gachon C.M."/>
            <person name="Gschloessl B."/>
            <person name="Heesch S."/>
            <person name="Jabbari K."/>
            <person name="Jubin C."/>
            <person name="Kawai H."/>
            <person name="Kimura K."/>
            <person name="Kloareg B."/>
            <person name="Kupper F.C."/>
            <person name="Lang D."/>
            <person name="Le Bail A."/>
            <person name="Leblanc C."/>
            <person name="Lerouge P."/>
            <person name="Lohr M."/>
            <person name="Lopez P.J."/>
            <person name="Martens C."/>
            <person name="Maumus F."/>
            <person name="Michel G."/>
            <person name="Miranda-Saavedra D."/>
            <person name="Morales J."/>
            <person name="Moreau H."/>
            <person name="Motomura T."/>
            <person name="Nagasato C."/>
            <person name="Napoli C.A."/>
            <person name="Nelson D.R."/>
            <person name="Nyvall-Collen P."/>
            <person name="Peters A.F."/>
            <person name="Pommier C."/>
            <person name="Potin P."/>
            <person name="Poulain J."/>
            <person name="Quesneville H."/>
            <person name="Read B."/>
            <person name="Rensing S.A."/>
            <person name="Ritter A."/>
            <person name="Rousvoal S."/>
            <person name="Samanta M."/>
            <person name="Samson G."/>
            <person name="Schroeder D.C."/>
            <person name="Segurens B."/>
            <person name="Strittmatter M."/>
            <person name="Tonon T."/>
            <person name="Tregear J.W."/>
            <person name="Valentin K."/>
            <person name="von Dassow P."/>
            <person name="Yamagishi T."/>
            <person name="Van de Peer Y."/>
            <person name="Wincker P."/>
        </authorList>
    </citation>
    <scope>NUCLEOTIDE SEQUENCE [LARGE SCALE GENOMIC DNA]</scope>
    <source>
        <strain evidence="3">Ec32 / CCAP1310/4</strain>
    </source>
</reference>
<comment type="subunit">
    <text evidence="1">Component of the Smc5-Smc6 complex.</text>
</comment>
<proteinExistence type="inferred from homology"/>
<dbReference type="GO" id="GO:0061630">
    <property type="term" value="F:ubiquitin protein ligase activity"/>
    <property type="evidence" value="ECO:0007669"/>
    <property type="project" value="UniProtKB-EC"/>
</dbReference>